<feature type="domain" description="CusB-like beta-barrel" evidence="5">
    <location>
        <begin position="363"/>
        <end position="438"/>
    </location>
</feature>
<sequence>MGPARILPAALGVLLLWSAGAACTKDSQAVPVGPSARGPADAGLPVAPAAPGASAIQLCEHGVPADLCTRCTPELAEVFQAQGDWCEAHQVPESQCRACNPGLTFTGPPSVPKDWCPEHAVPESRCTKCHPALIARFIEAGDYCREHGFPESVCPYCHPERVRAAGAEPPVFPPPDMRVRLASEETAREAGITTRRVEQRPLARTLEVIGQLAFNHNRSAPLTARGEVLVLEVLADVGDPVKAGQPLAVVASAAVGEDQGRLSAAQARVASARSALDREQALLQRGISSQKDVEQARTELAAAEGAQDAARAALSAAGVGAVSHAGQYTLKAPLSGTVVARDAAPGRHVAAGQTLLHVADLSTLWAQLDIPEADALSVRAGQKVTLQFEGIPGEAREATLTRVAASVDPATRTVRARVELPNPDQALKAGLFLRARIQVSPEHVAVMVPREAIQHAEGRTLVFVKREAGLYEPIAVELGTGTPGEVEVVKGLAPGAEVVTTGAFLLKTEILKGSIGAGCCEEGGE</sequence>
<evidence type="ECO:0000259" key="5">
    <source>
        <dbReference type="Pfam" id="PF25954"/>
    </source>
</evidence>
<dbReference type="InterPro" id="IPR058649">
    <property type="entry name" value="CzcB_C"/>
</dbReference>
<evidence type="ECO:0000313" key="8">
    <source>
        <dbReference type="EMBL" id="SEL27682.1"/>
    </source>
</evidence>
<dbReference type="GO" id="GO:0015679">
    <property type="term" value="P:plasma membrane copper ion transport"/>
    <property type="evidence" value="ECO:0007669"/>
    <property type="project" value="TreeGrafter"/>
</dbReference>
<dbReference type="InterPro" id="IPR051909">
    <property type="entry name" value="MFP_Cation_Efflux"/>
</dbReference>
<feature type="chain" id="PRO_5010252989" evidence="3">
    <location>
        <begin position="22"/>
        <end position="525"/>
    </location>
</feature>
<dbReference type="EMBL" id="FOAP01000005">
    <property type="protein sequence ID" value="SEL27682.1"/>
    <property type="molecule type" value="Genomic_DNA"/>
</dbReference>
<evidence type="ECO:0000259" key="6">
    <source>
        <dbReference type="Pfam" id="PF25973"/>
    </source>
</evidence>
<comment type="similarity">
    <text evidence="1">Belongs to the membrane fusion protein (MFP) (TC 8.A.1) family.</text>
</comment>
<feature type="domain" description="CzcB-like barrel-sandwich hybrid" evidence="6">
    <location>
        <begin position="222"/>
        <end position="360"/>
    </location>
</feature>
<organism evidence="8 9">
    <name type="scientific">Stigmatella aurantiaca</name>
    <dbReference type="NCBI Taxonomy" id="41"/>
    <lineage>
        <taxon>Bacteria</taxon>
        <taxon>Pseudomonadati</taxon>
        <taxon>Myxococcota</taxon>
        <taxon>Myxococcia</taxon>
        <taxon>Myxococcales</taxon>
        <taxon>Cystobacterineae</taxon>
        <taxon>Archangiaceae</taxon>
        <taxon>Stigmatella</taxon>
    </lineage>
</organism>
<reference evidence="9" key="1">
    <citation type="submission" date="2016-10" db="EMBL/GenBank/DDBJ databases">
        <authorList>
            <person name="Varghese N."/>
            <person name="Submissions S."/>
        </authorList>
    </citation>
    <scope>NUCLEOTIDE SEQUENCE [LARGE SCALE GENOMIC DNA]</scope>
    <source>
        <strain evidence="9">DSM 17044</strain>
    </source>
</reference>
<evidence type="ECO:0000256" key="2">
    <source>
        <dbReference type="ARBA" id="ARBA00022448"/>
    </source>
</evidence>
<dbReference type="FunFam" id="2.40.30.170:FF:000010">
    <property type="entry name" value="Efflux RND transporter periplasmic adaptor subunit"/>
    <property type="match status" value="1"/>
</dbReference>
<dbReference type="SUPFAM" id="SSF111369">
    <property type="entry name" value="HlyD-like secretion proteins"/>
    <property type="match status" value="1"/>
</dbReference>
<keyword evidence="9" id="KW-1185">Reference proteome</keyword>
<dbReference type="PROSITE" id="PS51257">
    <property type="entry name" value="PROKAR_LIPOPROTEIN"/>
    <property type="match status" value="1"/>
</dbReference>
<proteinExistence type="inferred from homology"/>
<evidence type="ECO:0000256" key="1">
    <source>
        <dbReference type="ARBA" id="ARBA00009477"/>
    </source>
</evidence>
<dbReference type="NCBIfam" id="TIGR01730">
    <property type="entry name" value="RND_mfp"/>
    <property type="match status" value="1"/>
</dbReference>
<feature type="domain" description="CzcB-like alpha-helical hairpin" evidence="4">
    <location>
        <begin position="260"/>
        <end position="316"/>
    </location>
</feature>
<dbReference type="InterPro" id="IPR058648">
    <property type="entry name" value="HH_CzcB-like"/>
</dbReference>
<dbReference type="InterPro" id="IPR058792">
    <property type="entry name" value="Beta-barrel_RND_2"/>
</dbReference>
<evidence type="ECO:0000256" key="3">
    <source>
        <dbReference type="SAM" id="SignalP"/>
    </source>
</evidence>
<dbReference type="Gene3D" id="2.40.30.170">
    <property type="match status" value="1"/>
</dbReference>
<accession>A0A1H7NVX5</accession>
<dbReference type="Gene3D" id="1.10.287.470">
    <property type="entry name" value="Helix hairpin bin"/>
    <property type="match status" value="1"/>
</dbReference>
<dbReference type="PANTHER" id="PTHR30097">
    <property type="entry name" value="CATION EFFLUX SYSTEM PROTEIN CUSB"/>
    <property type="match status" value="1"/>
</dbReference>
<dbReference type="Pfam" id="PF25893">
    <property type="entry name" value="HH_CzcB"/>
    <property type="match status" value="1"/>
</dbReference>
<keyword evidence="3" id="KW-0732">Signal</keyword>
<dbReference type="Pfam" id="PF25975">
    <property type="entry name" value="CzcB_C"/>
    <property type="match status" value="1"/>
</dbReference>
<dbReference type="GO" id="GO:0016020">
    <property type="term" value="C:membrane"/>
    <property type="evidence" value="ECO:0007669"/>
    <property type="project" value="InterPro"/>
</dbReference>
<dbReference type="Proteomes" id="UP000182719">
    <property type="component" value="Unassembled WGS sequence"/>
</dbReference>
<dbReference type="InterPro" id="IPR006143">
    <property type="entry name" value="RND_pump_MFP"/>
</dbReference>
<name>A0A1H7NVX5_STIAU</name>
<dbReference type="GO" id="GO:0022857">
    <property type="term" value="F:transmembrane transporter activity"/>
    <property type="evidence" value="ECO:0007669"/>
    <property type="project" value="InterPro"/>
</dbReference>
<evidence type="ECO:0000259" key="7">
    <source>
        <dbReference type="Pfam" id="PF25975"/>
    </source>
</evidence>
<dbReference type="Pfam" id="PF25973">
    <property type="entry name" value="BSH_CzcB"/>
    <property type="match status" value="1"/>
</dbReference>
<dbReference type="Pfam" id="PF25954">
    <property type="entry name" value="Beta-barrel_RND_2"/>
    <property type="match status" value="1"/>
</dbReference>
<dbReference type="Gene3D" id="2.40.420.20">
    <property type="match status" value="1"/>
</dbReference>
<feature type="domain" description="CzcB-like C-terminal circularly permuted SH3-like" evidence="7">
    <location>
        <begin position="446"/>
        <end position="507"/>
    </location>
</feature>
<dbReference type="GO" id="GO:0030288">
    <property type="term" value="C:outer membrane-bounded periplasmic space"/>
    <property type="evidence" value="ECO:0007669"/>
    <property type="project" value="TreeGrafter"/>
</dbReference>
<dbReference type="InterPro" id="IPR058647">
    <property type="entry name" value="BSH_CzcB-like"/>
</dbReference>
<keyword evidence="2" id="KW-0813">Transport</keyword>
<gene>
    <name evidence="8" type="ORF">SAMN05444354_10589</name>
</gene>
<dbReference type="RefSeq" id="WP_075006432.1">
    <property type="nucleotide sequence ID" value="NZ_FOAP01000005.1"/>
</dbReference>
<evidence type="ECO:0000313" key="9">
    <source>
        <dbReference type="Proteomes" id="UP000182719"/>
    </source>
</evidence>
<dbReference type="GO" id="GO:0060003">
    <property type="term" value="P:copper ion export"/>
    <property type="evidence" value="ECO:0007669"/>
    <property type="project" value="TreeGrafter"/>
</dbReference>
<dbReference type="AlphaFoldDB" id="A0A1H7NVX5"/>
<evidence type="ECO:0000259" key="4">
    <source>
        <dbReference type="Pfam" id="PF25893"/>
    </source>
</evidence>
<feature type="signal peptide" evidence="3">
    <location>
        <begin position="1"/>
        <end position="21"/>
    </location>
</feature>
<dbReference type="OrthoDB" id="9806939at2"/>
<dbReference type="GO" id="GO:0046914">
    <property type="term" value="F:transition metal ion binding"/>
    <property type="evidence" value="ECO:0007669"/>
    <property type="project" value="TreeGrafter"/>
</dbReference>
<dbReference type="PANTHER" id="PTHR30097:SF4">
    <property type="entry name" value="SLR6042 PROTEIN"/>
    <property type="match status" value="1"/>
</dbReference>
<protein>
    <submittedName>
        <fullName evidence="8">Membrane fusion protein, cobalt-zinc-cadmium efflux system</fullName>
    </submittedName>
</protein>